<organism evidence="1 2">
    <name type="scientific">Odoribacter splanchnicus</name>
    <dbReference type="NCBI Taxonomy" id="28118"/>
    <lineage>
        <taxon>Bacteria</taxon>
        <taxon>Pseudomonadati</taxon>
        <taxon>Bacteroidota</taxon>
        <taxon>Bacteroidia</taxon>
        <taxon>Bacteroidales</taxon>
        <taxon>Odoribacteraceae</taxon>
        <taxon>Odoribacter</taxon>
    </lineage>
</organism>
<protein>
    <recommendedName>
        <fullName evidence="3">NVEALA protein</fullName>
    </recommendedName>
</protein>
<dbReference type="RefSeq" id="WP_118107613.1">
    <property type="nucleotide sequence ID" value="NZ_JABWDG010000112.1"/>
</dbReference>
<accession>A0AAW5CAX2</accession>
<evidence type="ECO:0008006" key="3">
    <source>
        <dbReference type="Google" id="ProtNLM"/>
    </source>
</evidence>
<dbReference type="AlphaFoldDB" id="A0AAW5CAX2"/>
<dbReference type="EMBL" id="JAKNDN010000005">
    <property type="protein sequence ID" value="MCG4958885.1"/>
    <property type="molecule type" value="Genomic_DNA"/>
</dbReference>
<name>A0AAW5CAX2_9BACT</name>
<sequence>MKRVKFIVASLLFCTMSYVGYTSYEKMPMSDAEKFMQVNVEALTRSEGGSEGGKSLCYNSYTKADNNQILRCVSCDYVDGIGNGKTGYCKW</sequence>
<proteinExistence type="predicted"/>
<dbReference type="Proteomes" id="UP001199750">
    <property type="component" value="Unassembled WGS sequence"/>
</dbReference>
<comment type="caution">
    <text evidence="1">The sequence shown here is derived from an EMBL/GenBank/DDBJ whole genome shotgun (WGS) entry which is preliminary data.</text>
</comment>
<gene>
    <name evidence="1" type="ORF">L0P03_03315</name>
</gene>
<evidence type="ECO:0000313" key="1">
    <source>
        <dbReference type="EMBL" id="MCG4958885.1"/>
    </source>
</evidence>
<evidence type="ECO:0000313" key="2">
    <source>
        <dbReference type="Proteomes" id="UP001199750"/>
    </source>
</evidence>
<reference evidence="1" key="1">
    <citation type="submission" date="2022-01" db="EMBL/GenBank/DDBJ databases">
        <title>Collection of gut derived symbiotic bacterial strains cultured from healthy donors.</title>
        <authorList>
            <person name="Lin H."/>
            <person name="Kohout C."/>
            <person name="Waligurski E."/>
            <person name="Pamer E.G."/>
        </authorList>
    </citation>
    <scope>NUCLEOTIDE SEQUENCE</scope>
    <source>
        <strain evidence="1">DFI.1.149</strain>
    </source>
</reference>